<dbReference type="EC" id="5.1.1.1" evidence="4"/>
<dbReference type="UniPathway" id="UPA00042">
    <property type="reaction ID" value="UER00497"/>
</dbReference>
<comment type="similarity">
    <text evidence="4">Belongs to the alanine racemase family.</text>
</comment>
<dbReference type="InterPro" id="IPR020622">
    <property type="entry name" value="Ala_racemase_pyridoxalP-BS"/>
</dbReference>
<feature type="binding site" evidence="4 6">
    <location>
        <position position="314"/>
    </location>
    <ligand>
        <name>substrate</name>
    </ligand>
</feature>
<keyword evidence="3 4" id="KW-0413">Isomerase</keyword>
<dbReference type="GO" id="GO:0030170">
    <property type="term" value="F:pyridoxal phosphate binding"/>
    <property type="evidence" value="ECO:0007669"/>
    <property type="project" value="UniProtKB-UniRule"/>
</dbReference>
<dbReference type="InterPro" id="IPR011079">
    <property type="entry name" value="Ala_racemase_C"/>
</dbReference>
<dbReference type="InterPro" id="IPR009006">
    <property type="entry name" value="Ala_racemase/Decarboxylase_C"/>
</dbReference>
<dbReference type="GO" id="GO:0009252">
    <property type="term" value="P:peptidoglycan biosynthetic process"/>
    <property type="evidence" value="ECO:0007669"/>
    <property type="project" value="TreeGrafter"/>
</dbReference>
<comment type="pathway">
    <text evidence="4">Amino-acid biosynthesis; D-alanine biosynthesis; D-alanine from L-alanine: step 1/1.</text>
</comment>
<dbReference type="PANTHER" id="PTHR30511:SF0">
    <property type="entry name" value="ALANINE RACEMASE, CATABOLIC-RELATED"/>
    <property type="match status" value="1"/>
</dbReference>
<dbReference type="GO" id="GO:0030632">
    <property type="term" value="P:D-alanine biosynthetic process"/>
    <property type="evidence" value="ECO:0007669"/>
    <property type="project" value="UniProtKB-UniRule"/>
</dbReference>
<dbReference type="AlphaFoldDB" id="A0A7X1CPQ8"/>
<evidence type="ECO:0000256" key="2">
    <source>
        <dbReference type="ARBA" id="ARBA00022898"/>
    </source>
</evidence>
<evidence type="ECO:0000256" key="1">
    <source>
        <dbReference type="ARBA" id="ARBA00001933"/>
    </source>
</evidence>
<dbReference type="CDD" id="cd00430">
    <property type="entry name" value="PLPDE_III_AR"/>
    <property type="match status" value="1"/>
</dbReference>
<gene>
    <name evidence="8" type="ORF">HCA69_07705</name>
</gene>
<accession>A0A7X1CPQ8</accession>
<sequence>MAVTGWHRPTWVEIDRSAITSNIKQEQNHLPDHVALLAVVKADAYGHGMLEVAKIAKEAGAQGFCVAILDEALALREAGFEDFILVMGAVPVEFAALATQNNIALTLFDVEWLTAFSTMKTAELPLRVHLKVDTGMGRLGLRSMEAVKEIEAAIAKRDDVVMEGIFTHFATADQQETSYFEQQLACFREVVDSLEERPAMVHCANSATALLHEQGDFDAVRFGISMYGLTPSPEILPILPFKLQPALAFYTEMVQVKELQPGDHVSYGATYEATAQEWVATLPVGYADGFIRAYSGFHVSVDGILMPVIGRVCMDQCIIQLPQKYPVGTKVTLIGGPNSADEAAQHLGTINYEITCLLSERVPKKYIH</sequence>
<name>A0A7X1CPQ8_9LIST</name>
<evidence type="ECO:0000313" key="8">
    <source>
        <dbReference type="EMBL" id="MBC1936250.1"/>
    </source>
</evidence>
<evidence type="ECO:0000256" key="4">
    <source>
        <dbReference type="HAMAP-Rule" id="MF_01201"/>
    </source>
</evidence>
<dbReference type="GO" id="GO:0005829">
    <property type="term" value="C:cytosol"/>
    <property type="evidence" value="ECO:0007669"/>
    <property type="project" value="TreeGrafter"/>
</dbReference>
<comment type="function">
    <text evidence="4">Catalyzes the interconversion of L-alanine and D-alanine. May also act on other amino acids.</text>
</comment>
<feature type="active site" description="Proton acceptor; specific for L-alanine" evidence="4">
    <location>
        <position position="267"/>
    </location>
</feature>
<evidence type="ECO:0000256" key="3">
    <source>
        <dbReference type="ARBA" id="ARBA00023235"/>
    </source>
</evidence>
<dbReference type="SUPFAM" id="SSF51419">
    <property type="entry name" value="PLP-binding barrel"/>
    <property type="match status" value="1"/>
</dbReference>
<evidence type="ECO:0000256" key="6">
    <source>
        <dbReference type="PIRSR" id="PIRSR600821-52"/>
    </source>
</evidence>
<dbReference type="InterPro" id="IPR001608">
    <property type="entry name" value="Ala_racemase_N"/>
</dbReference>
<keyword evidence="2 4" id="KW-0663">Pyridoxal phosphate</keyword>
<dbReference type="Proteomes" id="UP000535908">
    <property type="component" value="Unassembled WGS sequence"/>
</dbReference>
<dbReference type="NCBIfam" id="TIGR00492">
    <property type="entry name" value="alr"/>
    <property type="match status" value="1"/>
</dbReference>
<dbReference type="Gene3D" id="3.20.20.10">
    <property type="entry name" value="Alanine racemase"/>
    <property type="match status" value="1"/>
</dbReference>
<protein>
    <recommendedName>
        <fullName evidence="4">Alanine racemase</fullName>
        <ecNumber evidence="4">5.1.1.1</ecNumber>
    </recommendedName>
</protein>
<dbReference type="FunFam" id="3.20.20.10:FF:000002">
    <property type="entry name" value="Alanine racemase"/>
    <property type="match status" value="1"/>
</dbReference>
<reference evidence="8 9" key="1">
    <citation type="submission" date="2020-03" db="EMBL/GenBank/DDBJ databases">
        <title>Soil Listeria distribution.</title>
        <authorList>
            <person name="Liao J."/>
            <person name="Wiedmann M."/>
        </authorList>
    </citation>
    <scope>NUCLEOTIDE SEQUENCE [LARGE SCALE GENOMIC DNA]</scope>
    <source>
        <strain evidence="8 9">FSL L7-0741</strain>
    </source>
</reference>
<comment type="catalytic activity">
    <reaction evidence="4">
        <text>L-alanine = D-alanine</text>
        <dbReference type="Rhea" id="RHEA:20249"/>
        <dbReference type="ChEBI" id="CHEBI:57416"/>
        <dbReference type="ChEBI" id="CHEBI:57972"/>
        <dbReference type="EC" id="5.1.1.1"/>
    </reaction>
</comment>
<organism evidence="8 9">
    <name type="scientific">Listeria grandensis</name>
    <dbReference type="NCBI Taxonomy" id="1494963"/>
    <lineage>
        <taxon>Bacteria</taxon>
        <taxon>Bacillati</taxon>
        <taxon>Bacillota</taxon>
        <taxon>Bacilli</taxon>
        <taxon>Bacillales</taxon>
        <taxon>Listeriaceae</taxon>
        <taxon>Listeria</taxon>
    </lineage>
</organism>
<dbReference type="PANTHER" id="PTHR30511">
    <property type="entry name" value="ALANINE RACEMASE"/>
    <property type="match status" value="1"/>
</dbReference>
<feature type="active site" description="Proton acceptor; specific for D-alanine" evidence="4">
    <location>
        <position position="41"/>
    </location>
</feature>
<evidence type="ECO:0000313" key="9">
    <source>
        <dbReference type="Proteomes" id="UP000535908"/>
    </source>
</evidence>
<dbReference type="InterPro" id="IPR029066">
    <property type="entry name" value="PLP-binding_barrel"/>
</dbReference>
<evidence type="ECO:0000259" key="7">
    <source>
        <dbReference type="SMART" id="SM01005"/>
    </source>
</evidence>
<proteinExistence type="inferred from homology"/>
<comment type="cofactor">
    <cofactor evidence="1 4 5">
        <name>pyridoxal 5'-phosphate</name>
        <dbReference type="ChEBI" id="CHEBI:597326"/>
    </cofactor>
</comment>
<dbReference type="SMART" id="SM01005">
    <property type="entry name" value="Ala_racemase_C"/>
    <property type="match status" value="1"/>
</dbReference>
<comment type="caution">
    <text evidence="8">The sequence shown here is derived from an EMBL/GenBank/DDBJ whole genome shotgun (WGS) entry which is preliminary data.</text>
</comment>
<dbReference type="Pfam" id="PF00842">
    <property type="entry name" value="Ala_racemase_C"/>
    <property type="match status" value="1"/>
</dbReference>
<dbReference type="Pfam" id="PF01168">
    <property type="entry name" value="Ala_racemase_N"/>
    <property type="match status" value="1"/>
</dbReference>
<feature type="modified residue" description="N6-(pyridoxal phosphate)lysine" evidence="4 5">
    <location>
        <position position="41"/>
    </location>
</feature>
<dbReference type="PRINTS" id="PR00992">
    <property type="entry name" value="ALARACEMASE"/>
</dbReference>
<dbReference type="HAMAP" id="MF_01201">
    <property type="entry name" value="Ala_racemase"/>
    <property type="match status" value="1"/>
</dbReference>
<dbReference type="PROSITE" id="PS00395">
    <property type="entry name" value="ALANINE_RACEMASE"/>
    <property type="match status" value="1"/>
</dbReference>
<dbReference type="RefSeq" id="WP_185525964.1">
    <property type="nucleotide sequence ID" value="NZ_JAARWN010000005.1"/>
</dbReference>
<feature type="domain" description="Alanine racemase C-terminal" evidence="7">
    <location>
        <begin position="246"/>
        <end position="367"/>
    </location>
</feature>
<dbReference type="EMBL" id="JAARWN010000005">
    <property type="protein sequence ID" value="MBC1936250.1"/>
    <property type="molecule type" value="Genomic_DNA"/>
</dbReference>
<evidence type="ECO:0000256" key="5">
    <source>
        <dbReference type="PIRSR" id="PIRSR600821-50"/>
    </source>
</evidence>
<dbReference type="Gene3D" id="2.40.37.10">
    <property type="entry name" value="Lyase, Ornithine Decarboxylase, Chain A, domain 1"/>
    <property type="match status" value="1"/>
</dbReference>
<feature type="binding site" evidence="4 6">
    <location>
        <position position="138"/>
    </location>
    <ligand>
        <name>substrate</name>
    </ligand>
</feature>
<dbReference type="GO" id="GO:0008784">
    <property type="term" value="F:alanine racemase activity"/>
    <property type="evidence" value="ECO:0007669"/>
    <property type="project" value="UniProtKB-UniRule"/>
</dbReference>
<dbReference type="InterPro" id="IPR000821">
    <property type="entry name" value="Ala_racemase"/>
</dbReference>
<dbReference type="SUPFAM" id="SSF50621">
    <property type="entry name" value="Alanine racemase C-terminal domain-like"/>
    <property type="match status" value="1"/>
</dbReference>